<reference evidence="1 2" key="1">
    <citation type="submission" date="2020-02" db="EMBL/GenBank/DDBJ databases">
        <title>Whole genome shotgun sequence of Streptomyces diastaticus subsp. diastaticus NBRC 13412.</title>
        <authorList>
            <person name="Ichikawa N."/>
            <person name="Komaki H."/>
            <person name="Tamura T."/>
        </authorList>
    </citation>
    <scope>NUCLEOTIDE SEQUENCE [LARGE SCALE GENOMIC DNA]</scope>
    <source>
        <strain evidence="1 2">NBRC 13412</strain>
    </source>
</reference>
<gene>
    <name evidence="1" type="ORF">Sdia_35050</name>
</gene>
<sequence length="273" mass="29700">MEQRIFVELNAEWALVCAEPVTAREVSGWLTDAGVFCPDEAPGHLDDLLAELERRDRSKGIEHSDRWLATLIRLAAGTDREAQLAARVVMQAMLPGAVRLTQRLMRPERDFDEVGQVVIACLYQVIRTYPASRKRRFAANLMLEALHWASRGLQADAEPAGVTWAPELAALPGDQDVPEEAHRQVLAAQAHDVLSEHPGSVSGARAELLDLLLGGVTAGLVDIERARVIASEAREGAQEAAEQAGVSAVAWRKRRSRTVSQLRTIAAGLAQAA</sequence>
<keyword evidence="2" id="KW-1185">Reference proteome</keyword>
<organism evidence="1 2">
    <name type="scientific">Streptomyces diastaticus subsp. diastaticus</name>
    <dbReference type="NCBI Taxonomy" id="68040"/>
    <lineage>
        <taxon>Bacteria</taxon>
        <taxon>Bacillati</taxon>
        <taxon>Actinomycetota</taxon>
        <taxon>Actinomycetes</taxon>
        <taxon>Kitasatosporales</taxon>
        <taxon>Streptomycetaceae</taxon>
        <taxon>Streptomyces</taxon>
        <taxon>Streptomyces diastaticus group</taxon>
    </lineage>
</organism>
<dbReference type="GeneID" id="95073527"/>
<proteinExistence type="predicted"/>
<dbReference type="EMBL" id="BLLN01000003">
    <property type="protein sequence ID" value="GFH72737.1"/>
    <property type="molecule type" value="Genomic_DNA"/>
</dbReference>
<dbReference type="RefSeq" id="WP_189500885.1">
    <property type="nucleotide sequence ID" value="NZ_BLLN01000003.1"/>
</dbReference>
<comment type="caution">
    <text evidence="1">The sequence shown here is derived from an EMBL/GenBank/DDBJ whole genome shotgun (WGS) entry which is preliminary data.</text>
</comment>
<accession>A0ABQ1CR23</accession>
<name>A0ABQ1CR23_STRDI</name>
<evidence type="ECO:0000313" key="2">
    <source>
        <dbReference type="Proteomes" id="UP000472710"/>
    </source>
</evidence>
<protein>
    <recommendedName>
        <fullName evidence="3">Sigma-70 family RNA polymerase sigma factor</fullName>
    </recommendedName>
</protein>
<evidence type="ECO:0008006" key="3">
    <source>
        <dbReference type="Google" id="ProtNLM"/>
    </source>
</evidence>
<dbReference type="Proteomes" id="UP000472710">
    <property type="component" value="Unassembled WGS sequence"/>
</dbReference>
<evidence type="ECO:0000313" key="1">
    <source>
        <dbReference type="EMBL" id="GFH72737.1"/>
    </source>
</evidence>